<protein>
    <submittedName>
        <fullName evidence="1">Uncharacterized protein</fullName>
    </submittedName>
</protein>
<dbReference type="Proteomes" id="UP001183388">
    <property type="component" value="Unassembled WGS sequence"/>
</dbReference>
<dbReference type="EMBL" id="JAVREN010000004">
    <property type="protein sequence ID" value="MDT0306124.1"/>
    <property type="molecule type" value="Genomic_DNA"/>
</dbReference>
<dbReference type="RefSeq" id="WP_311629043.1">
    <property type="nucleotide sequence ID" value="NZ_JAVREN010000004.1"/>
</dbReference>
<evidence type="ECO:0000313" key="1">
    <source>
        <dbReference type="EMBL" id="MDT0306124.1"/>
    </source>
</evidence>
<name>A0ABU2L3J3_9ACTN</name>
<keyword evidence="2" id="KW-1185">Reference proteome</keyword>
<proteinExistence type="predicted"/>
<reference evidence="2" key="1">
    <citation type="submission" date="2023-07" db="EMBL/GenBank/DDBJ databases">
        <title>30 novel species of actinomycetes from the DSMZ collection.</title>
        <authorList>
            <person name="Nouioui I."/>
        </authorList>
    </citation>
    <scope>NUCLEOTIDE SEQUENCE [LARGE SCALE GENOMIC DNA]</scope>
    <source>
        <strain evidence="2">DSM 44917</strain>
    </source>
</reference>
<evidence type="ECO:0000313" key="2">
    <source>
        <dbReference type="Proteomes" id="UP001183388"/>
    </source>
</evidence>
<gene>
    <name evidence="1" type="ORF">RM780_03995</name>
</gene>
<comment type="caution">
    <text evidence="1">The sequence shown here is derived from an EMBL/GenBank/DDBJ whole genome shotgun (WGS) entry which is preliminary data.</text>
</comment>
<accession>A0ABU2L3J3</accession>
<organism evidence="1 2">
    <name type="scientific">Streptomyces boetiae</name>
    <dbReference type="NCBI Taxonomy" id="3075541"/>
    <lineage>
        <taxon>Bacteria</taxon>
        <taxon>Bacillati</taxon>
        <taxon>Actinomycetota</taxon>
        <taxon>Actinomycetes</taxon>
        <taxon>Kitasatosporales</taxon>
        <taxon>Streptomycetaceae</taxon>
        <taxon>Streptomyces</taxon>
    </lineage>
</organism>
<sequence>MTVHGRYSGILREDLGYLNTAGRPATVFHRANLPRVGLDDVAAAASGVMLSTPISLDAGDLITSLTFISGATAAGTPTNYWFALYGPDGALLAQTADQTSTAWAADTVKTLALATAQRITRTGTHYAAISVTATTVPTLVGTVGARPVLSGEGNLSQTSGSSLTATAPATIASPAFKRQVPLVIAS</sequence>